<comment type="subcellular location">
    <subcellularLocation>
        <location evidence="1">Membrane</location>
        <topology evidence="1">Multi-pass membrane protein</topology>
    </subcellularLocation>
</comment>
<feature type="compositionally biased region" description="Polar residues" evidence="6">
    <location>
        <begin position="64"/>
        <end position="89"/>
    </location>
</feature>
<evidence type="ECO:0000256" key="1">
    <source>
        <dbReference type="ARBA" id="ARBA00004141"/>
    </source>
</evidence>
<name>A0AAW1QZJ1_9CHLO</name>
<keyword evidence="2 7" id="KW-0812">Transmembrane</keyword>
<dbReference type="Pfam" id="PF05140">
    <property type="entry name" value="ResB"/>
    <property type="match status" value="2"/>
</dbReference>
<gene>
    <name evidence="9" type="ORF">WJX74_000303</name>
</gene>
<keyword evidence="4 7" id="KW-1133">Transmembrane helix</keyword>
<evidence type="ECO:0000313" key="10">
    <source>
        <dbReference type="Proteomes" id="UP001438707"/>
    </source>
</evidence>
<evidence type="ECO:0000256" key="5">
    <source>
        <dbReference type="ARBA" id="ARBA00023136"/>
    </source>
</evidence>
<dbReference type="AlphaFoldDB" id="A0AAW1QZJ1"/>
<feature type="domain" description="ResB-like" evidence="8">
    <location>
        <begin position="506"/>
        <end position="615"/>
    </location>
</feature>
<evidence type="ECO:0000256" key="4">
    <source>
        <dbReference type="ARBA" id="ARBA00022989"/>
    </source>
</evidence>
<reference evidence="9 10" key="1">
    <citation type="journal article" date="2024" name="Nat. Commun.">
        <title>Phylogenomics reveals the evolutionary origins of lichenization in chlorophyte algae.</title>
        <authorList>
            <person name="Puginier C."/>
            <person name="Libourel C."/>
            <person name="Otte J."/>
            <person name="Skaloud P."/>
            <person name="Haon M."/>
            <person name="Grisel S."/>
            <person name="Petersen M."/>
            <person name="Berrin J.G."/>
            <person name="Delaux P.M."/>
            <person name="Dal Grande F."/>
            <person name="Keller J."/>
        </authorList>
    </citation>
    <scope>NUCLEOTIDE SEQUENCE [LARGE SCALE GENOMIC DNA]</scope>
    <source>
        <strain evidence="9 10">SAG 2145</strain>
    </source>
</reference>
<dbReference type="GO" id="GO:0017004">
    <property type="term" value="P:cytochrome complex assembly"/>
    <property type="evidence" value="ECO:0007669"/>
    <property type="project" value="UniProtKB-KW"/>
</dbReference>
<feature type="transmembrane region" description="Helical" evidence="7">
    <location>
        <begin position="338"/>
        <end position="359"/>
    </location>
</feature>
<proteinExistence type="inferred from homology"/>
<dbReference type="PANTHER" id="PTHR31566">
    <property type="entry name" value="CYTOCHROME C BIOGENESIS PROTEIN CCS1, CHLOROPLASTIC"/>
    <property type="match status" value="1"/>
</dbReference>
<feature type="transmembrane region" description="Helical" evidence="7">
    <location>
        <begin position="244"/>
        <end position="264"/>
    </location>
</feature>
<keyword evidence="10" id="KW-1185">Reference proteome</keyword>
<evidence type="ECO:0000256" key="6">
    <source>
        <dbReference type="SAM" id="MobiDB-lite"/>
    </source>
</evidence>
<evidence type="ECO:0000256" key="7">
    <source>
        <dbReference type="SAM" id="Phobius"/>
    </source>
</evidence>
<evidence type="ECO:0000313" key="9">
    <source>
        <dbReference type="EMBL" id="KAK9826919.1"/>
    </source>
</evidence>
<feature type="region of interest" description="Disordered" evidence="6">
    <location>
        <begin position="47"/>
        <end position="156"/>
    </location>
</feature>
<comment type="caution">
    <text evidence="9">The sequence shown here is derived from an EMBL/GenBank/DDBJ whole genome shotgun (WGS) entry which is preliminary data.</text>
</comment>
<dbReference type="EMBL" id="JALJOS010000019">
    <property type="protein sequence ID" value="KAK9826919.1"/>
    <property type="molecule type" value="Genomic_DNA"/>
</dbReference>
<keyword evidence="5 7" id="KW-0472">Membrane</keyword>
<accession>A0AAW1QZJ1</accession>
<dbReference type="InterPro" id="IPR023494">
    <property type="entry name" value="Cyt_c_bgen_Ccs1/CcsB/ResB"/>
</dbReference>
<keyword evidence="3" id="KW-0201">Cytochrome c-type biogenesis</keyword>
<feature type="compositionally biased region" description="Low complexity" evidence="6">
    <location>
        <begin position="99"/>
        <end position="154"/>
    </location>
</feature>
<dbReference type="GO" id="GO:0016020">
    <property type="term" value="C:membrane"/>
    <property type="evidence" value="ECO:0007669"/>
    <property type="project" value="UniProtKB-SubCell"/>
</dbReference>
<sequence>MQLHPAGRCPSCGTQQTLSACLEGLQWTRRPLGRLILRRFDGSKATPACAATKHPRPGCPSEAPSLTTQPGNSASGSLAPAAQQTSTGDTAHPHSIVLGSSSSSSNSLNRSDTTRTNSRSSNSPTTSNGSTSSDSSRSSSSGSNNRRGDVSSGSSTGGLGIGTLALGPASTPRTLWRRTLRQLSDLRLAIYELALIAALSAVGTVIPQNKAMEYYVENYPDVDGSRVFGFVTWRLIGLFQFDHIYVAPYFLGLLALLGASLAACTTTRQWPMLRVARRWRFQNSAERVQAQGTCVSEALPDADVRDVGRLLKGKGFQVFLRGQRLYAFKGLAGRMGPIGVHASLLAIMAGVSLSGLGGWKGSVMVPEDGDFVLAQALTPGSPVAQLPKGAYRVAHVDSFRINYRPDGSVQQFNSQISVSDLDGRPMQRQEVSVNAPLRVEGVTAYQTDWSIAACVVRAPGSPMMPDNGAALSLPMASLEDQGGVKGRAWATFVPSEPITEGGGQPKGVSIIARDFQTVALYDSQGKFVGVRRPGSNKPIEIDGLQIIVDNLVGATGLELKVDPGVPYVYAGFGGLMLTTIVSYLSHSQIWALQEGSTVHLAGKTNRATVGFTQELSRLIDDVPERPAAAPVSIEA</sequence>
<protein>
    <recommendedName>
        <fullName evidence="8">ResB-like domain-containing protein</fullName>
    </recommendedName>
</protein>
<dbReference type="HAMAP" id="MF_01392">
    <property type="entry name" value="CytC_Ccs1"/>
    <property type="match status" value="1"/>
</dbReference>
<organism evidence="9 10">
    <name type="scientific">Apatococcus lobatus</name>
    <dbReference type="NCBI Taxonomy" id="904363"/>
    <lineage>
        <taxon>Eukaryota</taxon>
        <taxon>Viridiplantae</taxon>
        <taxon>Chlorophyta</taxon>
        <taxon>core chlorophytes</taxon>
        <taxon>Trebouxiophyceae</taxon>
        <taxon>Chlorellales</taxon>
        <taxon>Chlorellaceae</taxon>
        <taxon>Apatococcus</taxon>
    </lineage>
</organism>
<feature type="transmembrane region" description="Helical" evidence="7">
    <location>
        <begin position="188"/>
        <end position="206"/>
    </location>
</feature>
<feature type="domain" description="ResB-like" evidence="8">
    <location>
        <begin position="186"/>
        <end position="452"/>
    </location>
</feature>
<evidence type="ECO:0000259" key="8">
    <source>
        <dbReference type="Pfam" id="PF05140"/>
    </source>
</evidence>
<dbReference type="Proteomes" id="UP001438707">
    <property type="component" value="Unassembled WGS sequence"/>
</dbReference>
<evidence type="ECO:0000256" key="2">
    <source>
        <dbReference type="ARBA" id="ARBA00022692"/>
    </source>
</evidence>
<evidence type="ECO:0000256" key="3">
    <source>
        <dbReference type="ARBA" id="ARBA00022748"/>
    </source>
</evidence>
<dbReference type="InterPro" id="IPR007816">
    <property type="entry name" value="ResB-like_domain"/>
</dbReference>
<dbReference type="PANTHER" id="PTHR31566:SF0">
    <property type="entry name" value="CYTOCHROME C BIOGENESIS PROTEIN CCS1, CHLOROPLASTIC"/>
    <property type="match status" value="1"/>
</dbReference>